<sequence>MTTTYSSPATAPDALAPVRARLLFPLAPSARETVQFYDQAGGDHGYIFLPHDQAYDLISRLQDIPVAIHKVDRSVAGHVRHMLDDDYRNPDDEPDNWTVDLIGLIADASEQERSRLARIYGAYVVAWEIGTGPGGVTALAKWHEALTDQSPAETPAASSDGTDYTPGPATPDTSPGTSLAG</sequence>
<reference evidence="2" key="1">
    <citation type="submission" date="2022-06" db="EMBL/GenBank/DDBJ databases">
        <title>Sequencing the genomes of 1000 actinobacteria strains.</title>
        <authorList>
            <person name="Klenk H.-P."/>
        </authorList>
    </citation>
    <scope>NUCLEOTIDE SEQUENCE</scope>
    <source>
        <strain evidence="2">DSM 46694</strain>
    </source>
</reference>
<evidence type="ECO:0000313" key="3">
    <source>
        <dbReference type="Proteomes" id="UP001139648"/>
    </source>
</evidence>
<comment type="caution">
    <text evidence="2">The sequence shown here is derived from an EMBL/GenBank/DDBJ whole genome shotgun (WGS) entry which is preliminary data.</text>
</comment>
<protein>
    <submittedName>
        <fullName evidence="2">Uncharacterized protein</fullName>
    </submittedName>
</protein>
<dbReference type="Proteomes" id="UP001139648">
    <property type="component" value="Unassembled WGS sequence"/>
</dbReference>
<proteinExistence type="predicted"/>
<feature type="region of interest" description="Disordered" evidence="1">
    <location>
        <begin position="147"/>
        <end position="181"/>
    </location>
</feature>
<name>A0A9X2GT08_9ACTN</name>
<keyword evidence="3" id="KW-1185">Reference proteome</keyword>
<dbReference type="EMBL" id="JAMZEB010000002">
    <property type="protein sequence ID" value="MCP2363034.1"/>
    <property type="molecule type" value="Genomic_DNA"/>
</dbReference>
<evidence type="ECO:0000313" key="2">
    <source>
        <dbReference type="EMBL" id="MCP2363034.1"/>
    </source>
</evidence>
<dbReference type="RefSeq" id="WP_253754316.1">
    <property type="nucleotide sequence ID" value="NZ_BAABKA010000023.1"/>
</dbReference>
<evidence type="ECO:0000256" key="1">
    <source>
        <dbReference type="SAM" id="MobiDB-lite"/>
    </source>
</evidence>
<gene>
    <name evidence="2" type="ORF">HD597_010054</name>
</gene>
<organism evidence="2 3">
    <name type="scientific">Nonomuraea thailandensis</name>
    <dbReference type="NCBI Taxonomy" id="1188745"/>
    <lineage>
        <taxon>Bacteria</taxon>
        <taxon>Bacillati</taxon>
        <taxon>Actinomycetota</taxon>
        <taxon>Actinomycetes</taxon>
        <taxon>Streptosporangiales</taxon>
        <taxon>Streptosporangiaceae</taxon>
        <taxon>Nonomuraea</taxon>
    </lineage>
</organism>
<feature type="compositionally biased region" description="Polar residues" evidence="1">
    <location>
        <begin position="147"/>
        <end position="162"/>
    </location>
</feature>
<accession>A0A9X2GT08</accession>
<dbReference type="AlphaFoldDB" id="A0A9X2GT08"/>
<feature type="compositionally biased region" description="Polar residues" evidence="1">
    <location>
        <begin position="171"/>
        <end position="181"/>
    </location>
</feature>